<sequence>MERDEVYLRAKKRMENLKAFYIHLTVYILVNLMLFFINVSSDSSKLWFLYPLGGWGIGIVIHGLTTFPFGIFGKEWEERKIKEYMEKDK</sequence>
<reference evidence="3 4" key="1">
    <citation type="submission" date="2012-12" db="EMBL/GenBank/DDBJ databases">
        <title>The Genome Sequence of Bacillus cereus HuA3-9.</title>
        <authorList>
            <consortium name="The Broad Institute Genome Sequencing Platform"/>
            <consortium name="The Broad Institute Genome Sequencing Center for Infectious Disease"/>
            <person name="Feldgarden M."/>
            <person name="Van der Auwera G.A."/>
            <person name="Mahillon J."/>
            <person name="Duprez V."/>
            <person name="Timmery S."/>
            <person name="Mattelet C."/>
            <person name="Dierick K."/>
            <person name="Sun M."/>
            <person name="Yu Z."/>
            <person name="Zhu L."/>
            <person name="Hu X."/>
            <person name="Shank E.B."/>
            <person name="Swiecicka I."/>
            <person name="Hansen B.M."/>
            <person name="Andrup L."/>
            <person name="Walker B."/>
            <person name="Young S.K."/>
            <person name="Zeng Q."/>
            <person name="Gargeya S."/>
            <person name="Fitzgerald M."/>
            <person name="Haas B."/>
            <person name="Abouelleil A."/>
            <person name="Alvarado L."/>
            <person name="Arachchi H.M."/>
            <person name="Berlin A.M."/>
            <person name="Chapman S.B."/>
            <person name="Dewar J."/>
            <person name="Goldberg J."/>
            <person name="Griggs A."/>
            <person name="Gujja S."/>
            <person name="Hansen M."/>
            <person name="Howarth C."/>
            <person name="Imamovic A."/>
            <person name="Larimer J."/>
            <person name="McCowan C."/>
            <person name="Murphy C."/>
            <person name="Neiman D."/>
            <person name="Pearson M."/>
            <person name="Priest M."/>
            <person name="Roberts A."/>
            <person name="Saif S."/>
            <person name="Shea T."/>
            <person name="Sisk P."/>
            <person name="Sykes S."/>
            <person name="Wortman J."/>
            <person name="Nusbaum C."/>
            <person name="Birren B."/>
        </authorList>
    </citation>
    <scope>NUCLEOTIDE SEQUENCE [LARGE SCALE GENOMIC DNA]</scope>
    <source>
        <strain evidence="3 4">HuA3-9</strain>
    </source>
</reference>
<gene>
    <name evidence="3" type="ORF">IGA_02442</name>
</gene>
<evidence type="ECO:0000313" key="3">
    <source>
        <dbReference type="EMBL" id="EOO18423.1"/>
    </source>
</evidence>
<dbReference type="HOGENOM" id="CLU_173284_0_1_9"/>
<evidence type="ECO:0000256" key="1">
    <source>
        <dbReference type="SAM" id="Phobius"/>
    </source>
</evidence>
<evidence type="ECO:0000313" key="4">
    <source>
        <dbReference type="Proteomes" id="UP000014003"/>
    </source>
</evidence>
<accession>R8D3F8</accession>
<dbReference type="PATRIC" id="fig|1053205.3.peg.2487"/>
<feature type="transmembrane region" description="Helical" evidence="1">
    <location>
        <begin position="20"/>
        <end position="40"/>
    </location>
</feature>
<feature type="domain" description="2TM" evidence="2">
    <location>
        <begin position="9"/>
        <end position="86"/>
    </location>
</feature>
<keyword evidence="1" id="KW-0472">Membrane</keyword>
<dbReference type="RefSeq" id="WP_002084575.1">
    <property type="nucleotide sequence ID" value="NZ_KB976136.1"/>
</dbReference>
<feature type="transmembrane region" description="Helical" evidence="1">
    <location>
        <begin position="52"/>
        <end position="72"/>
    </location>
</feature>
<protein>
    <recommendedName>
        <fullName evidence="2">2TM domain-containing protein</fullName>
    </recommendedName>
</protein>
<name>R8D3F8_BACCE</name>
<organism evidence="3 4">
    <name type="scientific">Bacillus cereus HuA3-9</name>
    <dbReference type="NCBI Taxonomy" id="1053205"/>
    <lineage>
        <taxon>Bacteria</taxon>
        <taxon>Bacillati</taxon>
        <taxon>Bacillota</taxon>
        <taxon>Bacilli</taxon>
        <taxon>Bacillales</taxon>
        <taxon>Bacillaceae</taxon>
        <taxon>Bacillus</taxon>
        <taxon>Bacillus cereus group</taxon>
    </lineage>
</organism>
<dbReference type="AlphaFoldDB" id="R8D3F8"/>
<keyword evidence="1" id="KW-1133">Transmembrane helix</keyword>
<dbReference type="EMBL" id="AHDZ01000022">
    <property type="protein sequence ID" value="EOO18423.1"/>
    <property type="molecule type" value="Genomic_DNA"/>
</dbReference>
<dbReference type="InterPro" id="IPR025698">
    <property type="entry name" value="2TM_dom"/>
</dbReference>
<dbReference type="Proteomes" id="UP000014003">
    <property type="component" value="Unassembled WGS sequence"/>
</dbReference>
<comment type="caution">
    <text evidence="3">The sequence shown here is derived from an EMBL/GenBank/DDBJ whole genome shotgun (WGS) entry which is preliminary data.</text>
</comment>
<dbReference type="Pfam" id="PF13239">
    <property type="entry name" value="2TM"/>
    <property type="match status" value="1"/>
</dbReference>
<keyword evidence="1" id="KW-0812">Transmembrane</keyword>
<proteinExistence type="predicted"/>
<evidence type="ECO:0000259" key="2">
    <source>
        <dbReference type="Pfam" id="PF13239"/>
    </source>
</evidence>